<keyword evidence="2" id="KW-1185">Reference proteome</keyword>
<dbReference type="PANTHER" id="PTHR12941:SF10">
    <property type="entry name" value="ER MEMBRANE PROTEIN COMPLEX SUBUNIT 8_9 HOMOLOG"/>
    <property type="match status" value="1"/>
</dbReference>
<dbReference type="Pfam" id="PF03665">
    <property type="entry name" value="UPF0172"/>
    <property type="match status" value="1"/>
</dbReference>
<organism evidence="1 2">
    <name type="scientific">Trypanosoma equiperdum</name>
    <dbReference type="NCBI Taxonomy" id="5694"/>
    <lineage>
        <taxon>Eukaryota</taxon>
        <taxon>Discoba</taxon>
        <taxon>Euglenozoa</taxon>
        <taxon>Kinetoplastea</taxon>
        <taxon>Metakinetoplastina</taxon>
        <taxon>Trypanosomatida</taxon>
        <taxon>Trypanosomatidae</taxon>
        <taxon>Trypanosoma</taxon>
    </lineage>
</organism>
<gene>
    <name evidence="1" type="ORF">TEOVI_000016000</name>
</gene>
<accession>A0A1G4I0P9</accession>
<dbReference type="GO" id="GO:0072546">
    <property type="term" value="C:EMC complex"/>
    <property type="evidence" value="ECO:0007669"/>
    <property type="project" value="InterPro"/>
</dbReference>
<name>A0A1G4I0P9_TRYEQ</name>
<reference evidence="1" key="1">
    <citation type="submission" date="2016-09" db="EMBL/GenBank/DDBJ databases">
        <authorList>
            <person name="Hebert L."/>
            <person name="Moumen B."/>
        </authorList>
    </citation>
    <scope>NUCLEOTIDE SEQUENCE [LARGE SCALE GENOMIC DNA]</scope>
    <source>
        <strain evidence="1">OVI</strain>
    </source>
</reference>
<protein>
    <recommendedName>
        <fullName evidence="3">MPN domain-containing protein</fullName>
    </recommendedName>
</protein>
<dbReference type="GeneID" id="92374100"/>
<dbReference type="AlphaFoldDB" id="A0A1G4I0P9"/>
<dbReference type="VEuPathDB" id="TriTrypDB:TEOVI_000016000"/>
<dbReference type="EMBL" id="CZPT02000244">
    <property type="protein sequence ID" value="SCU65219.1"/>
    <property type="molecule type" value="Genomic_DNA"/>
</dbReference>
<comment type="caution">
    <text evidence="1">The sequence shown here is derived from an EMBL/GenBank/DDBJ whole genome shotgun (WGS) entry which is preliminary data.</text>
</comment>
<proteinExistence type="predicted"/>
<dbReference type="PANTHER" id="PTHR12941">
    <property type="entry name" value="ER MEMBRANE PROTEIN COMPLEX"/>
    <property type="match status" value="1"/>
</dbReference>
<evidence type="ECO:0008006" key="3">
    <source>
        <dbReference type="Google" id="ProtNLM"/>
    </source>
</evidence>
<dbReference type="InterPro" id="IPR005366">
    <property type="entry name" value="EMC8/9"/>
</dbReference>
<dbReference type="Proteomes" id="UP000195570">
    <property type="component" value="Unassembled WGS sequence"/>
</dbReference>
<evidence type="ECO:0000313" key="2">
    <source>
        <dbReference type="Proteomes" id="UP000195570"/>
    </source>
</evidence>
<evidence type="ECO:0000313" key="1">
    <source>
        <dbReference type="EMBL" id="SCU65219.1"/>
    </source>
</evidence>
<sequence length="272" mass="28784">MPGQVSSASSPPVISSVQAYVKALLHCHKYPTQAVSGFLIGKRISATSNTNASSPASNSSAAATPNTVLGANAIPNFTANAISATNADGNNANSSGSSSDEAECIFVADAVPLFHTIIMTDPHPMMTVAYAQVSSYARTKGLVLLGYYIANERTGDTAVCSLTENVLRMLHSRKSGVHEPLLWRIVSTPSGDSVDVRGAYYNSGSSSFTDAPSLTFGRWNSDTLSCETTEPKAAAVEAFENSMDALKQFQLVDFEDHLESVQLNYLDQTVSA</sequence>
<dbReference type="RefSeq" id="XP_067076855.1">
    <property type="nucleotide sequence ID" value="XM_067220754.1"/>
</dbReference>